<feature type="domain" description="Phytocyanin" evidence="6">
    <location>
        <begin position="28"/>
        <end position="124"/>
    </location>
</feature>
<dbReference type="PANTHER" id="PTHR33021">
    <property type="entry name" value="BLUE COPPER PROTEIN"/>
    <property type="match status" value="1"/>
</dbReference>
<evidence type="ECO:0000256" key="3">
    <source>
        <dbReference type="ARBA" id="ARBA00023157"/>
    </source>
</evidence>
<keyword evidence="2" id="KW-0186">Copper</keyword>
<dbReference type="OrthoDB" id="2011645at2759"/>
<accession>W1NG21</accession>
<dbReference type="SUPFAM" id="SSF49503">
    <property type="entry name" value="Cupredoxins"/>
    <property type="match status" value="1"/>
</dbReference>
<keyword evidence="5" id="KW-0732">Signal</keyword>
<dbReference type="GO" id="GO:0046872">
    <property type="term" value="F:metal ion binding"/>
    <property type="evidence" value="ECO:0007669"/>
    <property type="project" value="UniProtKB-KW"/>
</dbReference>
<dbReference type="InterPro" id="IPR008972">
    <property type="entry name" value="Cupredoxin"/>
</dbReference>
<dbReference type="Proteomes" id="UP000017836">
    <property type="component" value="Unassembled WGS sequence"/>
</dbReference>
<evidence type="ECO:0000259" key="6">
    <source>
        <dbReference type="PROSITE" id="PS51485"/>
    </source>
</evidence>
<dbReference type="EMBL" id="KI397513">
    <property type="protein sequence ID" value="ERM94120.1"/>
    <property type="molecule type" value="Genomic_DNA"/>
</dbReference>
<name>W1NG21_AMBTC</name>
<evidence type="ECO:0000256" key="4">
    <source>
        <dbReference type="ARBA" id="ARBA00082491"/>
    </source>
</evidence>
<proteinExistence type="predicted"/>
<dbReference type="HOGENOM" id="CLU_058719_4_1_1"/>
<dbReference type="Gene3D" id="2.60.40.420">
    <property type="entry name" value="Cupredoxins - blue copper proteins"/>
    <property type="match status" value="1"/>
</dbReference>
<dbReference type="InterPro" id="IPR041844">
    <property type="entry name" value="Plantacyanin"/>
</dbReference>
<evidence type="ECO:0000256" key="1">
    <source>
        <dbReference type="ARBA" id="ARBA00022723"/>
    </source>
</evidence>
<reference evidence="8" key="1">
    <citation type="journal article" date="2013" name="Science">
        <title>The Amborella genome and the evolution of flowering plants.</title>
        <authorList>
            <consortium name="Amborella Genome Project"/>
        </authorList>
    </citation>
    <scope>NUCLEOTIDE SEQUENCE [LARGE SCALE GENOMIC DNA]</scope>
</reference>
<evidence type="ECO:0000256" key="2">
    <source>
        <dbReference type="ARBA" id="ARBA00023008"/>
    </source>
</evidence>
<dbReference type="PANTHER" id="PTHR33021:SF341">
    <property type="entry name" value="BASIC BLUE PROTEIN-LIKE"/>
    <property type="match status" value="1"/>
</dbReference>
<dbReference type="GO" id="GO:0005886">
    <property type="term" value="C:plasma membrane"/>
    <property type="evidence" value="ECO:0000318"/>
    <property type="project" value="GO_Central"/>
</dbReference>
<keyword evidence="3" id="KW-1015">Disulfide bond</keyword>
<dbReference type="Pfam" id="PF02298">
    <property type="entry name" value="Cu_bind_like"/>
    <property type="match status" value="1"/>
</dbReference>
<dbReference type="Gramene" id="ERM94120">
    <property type="protein sequence ID" value="ERM94120"/>
    <property type="gene ID" value="AMTR_s00010p00136250"/>
</dbReference>
<organism evidence="7 8">
    <name type="scientific">Amborella trichopoda</name>
    <dbReference type="NCBI Taxonomy" id="13333"/>
    <lineage>
        <taxon>Eukaryota</taxon>
        <taxon>Viridiplantae</taxon>
        <taxon>Streptophyta</taxon>
        <taxon>Embryophyta</taxon>
        <taxon>Tracheophyta</taxon>
        <taxon>Spermatophyta</taxon>
        <taxon>Magnoliopsida</taxon>
        <taxon>Amborellales</taxon>
        <taxon>Amborellaceae</taxon>
        <taxon>Amborella</taxon>
    </lineage>
</organism>
<dbReference type="InterPro" id="IPR039391">
    <property type="entry name" value="Phytocyanin-like"/>
</dbReference>
<dbReference type="PROSITE" id="PS51485">
    <property type="entry name" value="PHYTOCYANIN"/>
    <property type="match status" value="1"/>
</dbReference>
<dbReference type="AlphaFoldDB" id="W1NG21"/>
<keyword evidence="8" id="KW-1185">Reference proteome</keyword>
<dbReference type="GO" id="GO:0009055">
    <property type="term" value="F:electron transfer activity"/>
    <property type="evidence" value="ECO:0007669"/>
    <property type="project" value="InterPro"/>
</dbReference>
<dbReference type="InterPro" id="IPR003245">
    <property type="entry name" value="Phytocyanin_dom"/>
</dbReference>
<evidence type="ECO:0000313" key="8">
    <source>
        <dbReference type="Proteomes" id="UP000017836"/>
    </source>
</evidence>
<keyword evidence="1" id="KW-0479">Metal-binding</keyword>
<dbReference type="OMA" id="TFNAVGW"/>
<dbReference type="FunFam" id="2.60.40.420:FF:000013">
    <property type="entry name" value="basic blue protein-like"/>
    <property type="match status" value="1"/>
</dbReference>
<sequence length="125" mass="13501">MAQGRRSAMSLVGLVVVVFGVLELSMATTYTVGDSQGWTFYVANWPDGKTFKAGDVLVFKYDPALHNVVQVNGAGFTTCVIPEHSKTYQTGLDHILLQSGGNFFVSGVSGDCQKGMLIEIYTVDE</sequence>
<dbReference type="CDD" id="cd11013">
    <property type="entry name" value="Plantacyanin"/>
    <property type="match status" value="1"/>
</dbReference>
<evidence type="ECO:0000256" key="5">
    <source>
        <dbReference type="SAM" id="SignalP"/>
    </source>
</evidence>
<evidence type="ECO:0000313" key="7">
    <source>
        <dbReference type="EMBL" id="ERM94120.1"/>
    </source>
</evidence>
<feature type="signal peptide" evidence="5">
    <location>
        <begin position="1"/>
        <end position="27"/>
    </location>
</feature>
<gene>
    <name evidence="7" type="ORF">AMTR_s00010p00136250</name>
</gene>
<protein>
    <recommendedName>
        <fullName evidence="4">Plantacyanin</fullName>
    </recommendedName>
</protein>
<feature type="chain" id="PRO_5004806626" description="Plantacyanin" evidence="5">
    <location>
        <begin position="28"/>
        <end position="125"/>
    </location>
</feature>